<dbReference type="AlphaFoldDB" id="A0AAN9S4L3"/>
<sequence length="252" mass="28093">MKIAKTSVLYTIRDCLDRYVYIERDKKLPVVSVAANFLKNKIENLVTSLALNINGLLEQEGAKKRFQKLVLPEDSDDKEGIVAEVVVAAKDPDGCSLCWWSRLPSRDQDSEGTELLAHDHGGISFGYALSDGCGFHFICLLLINSSPWPNGISLPQREGGPFGSLLRDARNFVVVECKVDVFSGVRDKVRCSVPPRQGWFPFDFPSMATTKDRDLMMGYQALSRALFRVVLGSTRAYDAQALGFQGLRRVRD</sequence>
<reference evidence="1 2" key="1">
    <citation type="submission" date="2024-01" db="EMBL/GenBank/DDBJ databases">
        <title>The genomes of 5 underutilized Papilionoideae crops provide insights into root nodulation and disease resistanc.</title>
        <authorList>
            <person name="Jiang F."/>
        </authorList>
    </citation>
    <scope>NUCLEOTIDE SEQUENCE [LARGE SCALE GENOMIC DNA]</scope>
    <source>
        <strain evidence="1">DUOXIRENSHENG_FW03</strain>
        <tissue evidence="1">Leaves</tissue>
    </source>
</reference>
<evidence type="ECO:0000313" key="2">
    <source>
        <dbReference type="Proteomes" id="UP001386955"/>
    </source>
</evidence>
<comment type="caution">
    <text evidence="1">The sequence shown here is derived from an EMBL/GenBank/DDBJ whole genome shotgun (WGS) entry which is preliminary data.</text>
</comment>
<organism evidence="1 2">
    <name type="scientific">Psophocarpus tetragonolobus</name>
    <name type="common">Winged bean</name>
    <name type="synonym">Dolichos tetragonolobus</name>
    <dbReference type="NCBI Taxonomy" id="3891"/>
    <lineage>
        <taxon>Eukaryota</taxon>
        <taxon>Viridiplantae</taxon>
        <taxon>Streptophyta</taxon>
        <taxon>Embryophyta</taxon>
        <taxon>Tracheophyta</taxon>
        <taxon>Spermatophyta</taxon>
        <taxon>Magnoliopsida</taxon>
        <taxon>eudicotyledons</taxon>
        <taxon>Gunneridae</taxon>
        <taxon>Pentapetalae</taxon>
        <taxon>rosids</taxon>
        <taxon>fabids</taxon>
        <taxon>Fabales</taxon>
        <taxon>Fabaceae</taxon>
        <taxon>Papilionoideae</taxon>
        <taxon>50 kb inversion clade</taxon>
        <taxon>NPAAA clade</taxon>
        <taxon>indigoferoid/millettioid clade</taxon>
        <taxon>Phaseoleae</taxon>
        <taxon>Psophocarpus</taxon>
    </lineage>
</organism>
<evidence type="ECO:0000313" key="1">
    <source>
        <dbReference type="EMBL" id="KAK7388941.1"/>
    </source>
</evidence>
<dbReference type="EMBL" id="JAYMYS010000006">
    <property type="protein sequence ID" value="KAK7388941.1"/>
    <property type="molecule type" value="Genomic_DNA"/>
</dbReference>
<proteinExistence type="predicted"/>
<keyword evidence="2" id="KW-1185">Reference proteome</keyword>
<accession>A0AAN9S4L3</accession>
<protein>
    <submittedName>
        <fullName evidence="1">Uncharacterized protein</fullName>
    </submittedName>
</protein>
<dbReference type="Proteomes" id="UP001386955">
    <property type="component" value="Unassembled WGS sequence"/>
</dbReference>
<gene>
    <name evidence="1" type="ORF">VNO78_23770</name>
</gene>
<name>A0AAN9S4L3_PSOTE</name>